<proteinExistence type="predicted"/>
<evidence type="ECO:0000313" key="1">
    <source>
        <dbReference type="EMBL" id="KAE8370180.1"/>
    </source>
</evidence>
<dbReference type="OrthoDB" id="2305901at2759"/>
<accession>A0A5N7AN90</accession>
<evidence type="ECO:0000313" key="2">
    <source>
        <dbReference type="Proteomes" id="UP000326268"/>
    </source>
</evidence>
<dbReference type="Proteomes" id="UP000326268">
    <property type="component" value="Unassembled WGS sequence"/>
</dbReference>
<gene>
    <name evidence="1" type="ORF">BDV27DRAFT_119772</name>
</gene>
<dbReference type="EMBL" id="ML737567">
    <property type="protein sequence ID" value="KAE8370180.1"/>
    <property type="molecule type" value="Genomic_DNA"/>
</dbReference>
<dbReference type="GeneID" id="43649391"/>
<organism evidence="1 2">
    <name type="scientific">Aspergillus caelatus</name>
    <dbReference type="NCBI Taxonomy" id="61420"/>
    <lineage>
        <taxon>Eukaryota</taxon>
        <taxon>Fungi</taxon>
        <taxon>Dikarya</taxon>
        <taxon>Ascomycota</taxon>
        <taxon>Pezizomycotina</taxon>
        <taxon>Eurotiomycetes</taxon>
        <taxon>Eurotiomycetidae</taxon>
        <taxon>Eurotiales</taxon>
        <taxon>Aspergillaceae</taxon>
        <taxon>Aspergillus</taxon>
        <taxon>Aspergillus subgen. Circumdati</taxon>
    </lineage>
</organism>
<protein>
    <submittedName>
        <fullName evidence="1">Uncharacterized protein</fullName>
    </submittedName>
</protein>
<reference evidence="1 2" key="1">
    <citation type="submission" date="2019-04" db="EMBL/GenBank/DDBJ databases">
        <title>Friends and foes A comparative genomics studyof 23 Aspergillus species from section Flavi.</title>
        <authorList>
            <consortium name="DOE Joint Genome Institute"/>
            <person name="Kjaerbolling I."/>
            <person name="Vesth T."/>
            <person name="Frisvad J.C."/>
            <person name="Nybo J.L."/>
            <person name="Theobald S."/>
            <person name="Kildgaard S."/>
            <person name="Isbrandt T."/>
            <person name="Kuo A."/>
            <person name="Sato A."/>
            <person name="Lyhne E.K."/>
            <person name="Kogle M.E."/>
            <person name="Wiebenga A."/>
            <person name="Kun R.S."/>
            <person name="Lubbers R.J."/>
            <person name="Makela M.R."/>
            <person name="Barry K."/>
            <person name="Chovatia M."/>
            <person name="Clum A."/>
            <person name="Daum C."/>
            <person name="Haridas S."/>
            <person name="He G."/>
            <person name="LaButti K."/>
            <person name="Lipzen A."/>
            <person name="Mondo S."/>
            <person name="Riley R."/>
            <person name="Salamov A."/>
            <person name="Simmons B.A."/>
            <person name="Magnuson J.K."/>
            <person name="Henrissat B."/>
            <person name="Mortensen U.H."/>
            <person name="Larsen T.O."/>
            <person name="Devries R.P."/>
            <person name="Grigoriev I.V."/>
            <person name="Machida M."/>
            <person name="Baker S.E."/>
            <person name="Andersen M.R."/>
        </authorList>
    </citation>
    <scope>NUCLEOTIDE SEQUENCE [LARGE SCALE GENOMIC DNA]</scope>
    <source>
        <strain evidence="1 2">CBS 763.97</strain>
    </source>
</reference>
<keyword evidence="2" id="KW-1185">Reference proteome</keyword>
<dbReference type="AlphaFoldDB" id="A0A5N7AN90"/>
<name>A0A5N7AN90_9EURO</name>
<sequence length="278" mass="32204">MNTSALFFLSMGTPIYYPYRPYLSTTATDRVLSSPELLCQIFSWINKDDTFSCTIDNEAEDVFYESIDWSKVGSLSEIDWSNCPEAHYYGKRGVLFRCSLVNSLWWSEAIRFIWERLSGGHWDTDLPGCFAGFLDPYRKQFYANLVKQADLVTIDEDNADAHDRLIQGVIFPNLKRLCLYCPANVDYVPQLQCPSLNILEIDPYFDSEFGRNQYGLSQEQWDKVLDRISALFPTLRTVNFLDYARVWPGALTRFEKSLPALEAFDKKFVVESTNTEIW</sequence>
<dbReference type="RefSeq" id="XP_031933261.1">
    <property type="nucleotide sequence ID" value="XM_032064945.1"/>
</dbReference>